<protein>
    <submittedName>
        <fullName evidence="2">Uncharacterized protein</fullName>
    </submittedName>
</protein>
<feature type="compositionally biased region" description="Pro residues" evidence="1">
    <location>
        <begin position="44"/>
        <end position="60"/>
    </location>
</feature>
<gene>
    <name evidence="2" type="ORF">LCGC14_1791770</name>
</gene>
<name>A0A0F9J742_9ZZZZ</name>
<dbReference type="EMBL" id="LAZR01017124">
    <property type="protein sequence ID" value="KKM01701.1"/>
    <property type="molecule type" value="Genomic_DNA"/>
</dbReference>
<reference evidence="2" key="1">
    <citation type="journal article" date="2015" name="Nature">
        <title>Complex archaea that bridge the gap between prokaryotes and eukaryotes.</title>
        <authorList>
            <person name="Spang A."/>
            <person name="Saw J.H."/>
            <person name="Jorgensen S.L."/>
            <person name="Zaremba-Niedzwiedzka K."/>
            <person name="Martijn J."/>
            <person name="Lind A.E."/>
            <person name="van Eijk R."/>
            <person name="Schleper C."/>
            <person name="Guy L."/>
            <person name="Ettema T.J."/>
        </authorList>
    </citation>
    <scope>NUCLEOTIDE SEQUENCE</scope>
</reference>
<proteinExistence type="predicted"/>
<feature type="non-terminal residue" evidence="2">
    <location>
        <position position="1"/>
    </location>
</feature>
<evidence type="ECO:0000313" key="2">
    <source>
        <dbReference type="EMBL" id="KKM01701.1"/>
    </source>
</evidence>
<evidence type="ECO:0000256" key="1">
    <source>
        <dbReference type="SAM" id="MobiDB-lite"/>
    </source>
</evidence>
<accession>A0A0F9J742</accession>
<comment type="caution">
    <text evidence="2">The sequence shown here is derived from an EMBL/GenBank/DDBJ whole genome shotgun (WGS) entry which is preliminary data.</text>
</comment>
<organism evidence="2">
    <name type="scientific">marine sediment metagenome</name>
    <dbReference type="NCBI Taxonomy" id="412755"/>
    <lineage>
        <taxon>unclassified sequences</taxon>
        <taxon>metagenomes</taxon>
        <taxon>ecological metagenomes</taxon>
    </lineage>
</organism>
<sequence length="170" mass="18971">VRESRPHAPSPRHYYRILDPADPRWIRLEASYRESIGLEVRPMAPRPVPSAPPAKPPRPPSYEERVALVIATLEELETSPSLETVEDIEKRLLDLGEDVVGATAKAKAADRALLDGINSRLRRTLEEMDLLRSSVRRVLVATEPAPRTRAEAALRAAIRVFRENLAGDGE</sequence>
<feature type="region of interest" description="Disordered" evidence="1">
    <location>
        <begin position="40"/>
        <end position="61"/>
    </location>
</feature>
<dbReference type="AlphaFoldDB" id="A0A0F9J742"/>